<reference evidence="2" key="1">
    <citation type="submission" date="2020-11" db="EMBL/GenBank/DDBJ databases">
        <title>Gallibacterium anatis 1637, full genome, WGS.</title>
        <authorList>
            <person name="Laishevtcev A.I."/>
            <person name="Yakimova E.A."/>
            <person name="Petkovich D."/>
            <person name="Stepanova T.V."/>
            <person name="Kalendr R.S."/>
            <person name="Rubalsky E.O."/>
            <person name="Zulkarneev E.R."/>
            <person name="Aleshkin A.V."/>
        </authorList>
    </citation>
    <scope>NUCLEOTIDE SEQUENCE</scope>
    <source>
        <strain evidence="2">1637</strain>
    </source>
</reference>
<proteinExistence type="predicted"/>
<comment type="caution">
    <text evidence="2">The sequence shown here is derived from an EMBL/GenBank/DDBJ whole genome shotgun (WGS) entry which is preliminary data.</text>
</comment>
<feature type="region of interest" description="Disordered" evidence="1">
    <location>
        <begin position="1"/>
        <end position="37"/>
    </location>
</feature>
<sequence>MNPEDSDQVTFTVDTTVPGDDGDNKPDNAGKPVVTLPDGVKDGVNVKELSDGIKVKVTLPKGTQEGDTVILTVVKQMTV</sequence>
<feature type="compositionally biased region" description="Low complexity" evidence="1">
    <location>
        <begin position="9"/>
        <end position="19"/>
    </location>
</feature>
<accession>A0A930UXD9</accession>
<dbReference type="AlphaFoldDB" id="A0A930UXD9"/>
<evidence type="ECO:0000256" key="1">
    <source>
        <dbReference type="SAM" id="MobiDB-lite"/>
    </source>
</evidence>
<dbReference type="EMBL" id="JADION010000041">
    <property type="protein sequence ID" value="MBF4102976.1"/>
    <property type="molecule type" value="Genomic_DNA"/>
</dbReference>
<protein>
    <submittedName>
        <fullName evidence="2">Uncharacterized protein</fullName>
    </submittedName>
</protein>
<evidence type="ECO:0000313" key="2">
    <source>
        <dbReference type="EMBL" id="MBF4102976.1"/>
    </source>
</evidence>
<gene>
    <name evidence="2" type="ORF">INT80_12490</name>
</gene>
<name>A0A930UXD9_9PAST</name>
<organism evidence="2">
    <name type="scientific">Gallibacterium anatis</name>
    <dbReference type="NCBI Taxonomy" id="750"/>
    <lineage>
        <taxon>Bacteria</taxon>
        <taxon>Pseudomonadati</taxon>
        <taxon>Pseudomonadota</taxon>
        <taxon>Gammaproteobacteria</taxon>
        <taxon>Pasteurellales</taxon>
        <taxon>Pasteurellaceae</taxon>
        <taxon>Gallibacterium</taxon>
    </lineage>
</organism>